<dbReference type="Pfam" id="PF00561">
    <property type="entry name" value="Abhydrolase_1"/>
    <property type="match status" value="1"/>
</dbReference>
<feature type="domain" description="AB hydrolase-1" evidence="1">
    <location>
        <begin position="28"/>
        <end position="261"/>
    </location>
</feature>
<evidence type="ECO:0000313" key="2">
    <source>
        <dbReference type="EMBL" id="MDO8106836.1"/>
    </source>
</evidence>
<gene>
    <name evidence="2" type="ORF">Q6348_06455</name>
</gene>
<dbReference type="PRINTS" id="PR00111">
    <property type="entry name" value="ABHYDROLASE"/>
</dbReference>
<dbReference type="PANTHER" id="PTHR43194">
    <property type="entry name" value="HYDROLASE ALPHA/BETA FOLD FAMILY"/>
    <property type="match status" value="1"/>
</dbReference>
<protein>
    <submittedName>
        <fullName evidence="2">Alpha/beta hydrolase</fullName>
    </submittedName>
</protein>
<keyword evidence="2" id="KW-0378">Hydrolase</keyword>
<proteinExistence type="predicted"/>
<accession>A0ABT9D8Q3</accession>
<dbReference type="Proteomes" id="UP001232536">
    <property type="component" value="Unassembled WGS sequence"/>
</dbReference>
<dbReference type="InterPro" id="IPR000639">
    <property type="entry name" value="Epox_hydrolase-like"/>
</dbReference>
<dbReference type="InterPro" id="IPR000073">
    <property type="entry name" value="AB_hydrolase_1"/>
</dbReference>
<organism evidence="2 3">
    <name type="scientific">Actinotalea lenta</name>
    <dbReference type="NCBI Taxonomy" id="3064654"/>
    <lineage>
        <taxon>Bacteria</taxon>
        <taxon>Bacillati</taxon>
        <taxon>Actinomycetota</taxon>
        <taxon>Actinomycetes</taxon>
        <taxon>Micrococcales</taxon>
        <taxon>Cellulomonadaceae</taxon>
        <taxon>Actinotalea</taxon>
    </lineage>
</organism>
<evidence type="ECO:0000313" key="3">
    <source>
        <dbReference type="Proteomes" id="UP001232536"/>
    </source>
</evidence>
<reference evidence="2 3" key="1">
    <citation type="submission" date="2023-07" db="EMBL/GenBank/DDBJ databases">
        <title>Description of novel actinomycetes strains, isolated from tidal flat sediment.</title>
        <authorList>
            <person name="Lu C."/>
        </authorList>
    </citation>
    <scope>NUCLEOTIDE SEQUENCE [LARGE SCALE GENOMIC DNA]</scope>
    <source>
        <strain evidence="2 3">SYSU T00b441</strain>
    </source>
</reference>
<dbReference type="InterPro" id="IPR050228">
    <property type="entry name" value="Carboxylesterase_BioH"/>
</dbReference>
<sequence>MTTTQETTMQMLSRPDGRIAFTDAGSGPLLVLVPGMGDTAGTWRDVVPSLVDAGFRVVTCDLRGHGASDTGFAEHGDDATGADVLALVEHLDAGPAVLVGNSMGGSAVAWAAAQRPDLVAGLVLVSPFLDEAPGSTAVKAATRLAFRALFAGPWGPWVWARYYAGPLTRGRHAAWQTEHVATLEADLRRPGRLREFRRLVTQLDHSLVGAVVDRVQAPAVVLVGANDPDYRDPAAELAAMGERLRARTVLVPDAAHYPQHQAPEVFLEATSALLATLPRDGERWVVAGA</sequence>
<dbReference type="SUPFAM" id="SSF53474">
    <property type="entry name" value="alpha/beta-Hydrolases"/>
    <property type="match status" value="1"/>
</dbReference>
<comment type="caution">
    <text evidence="2">The sequence shown here is derived from an EMBL/GenBank/DDBJ whole genome shotgun (WGS) entry which is preliminary data.</text>
</comment>
<dbReference type="RefSeq" id="WP_304600477.1">
    <property type="nucleotide sequence ID" value="NZ_JAUQYP010000001.1"/>
</dbReference>
<dbReference type="GO" id="GO:0016787">
    <property type="term" value="F:hydrolase activity"/>
    <property type="evidence" value="ECO:0007669"/>
    <property type="project" value="UniProtKB-KW"/>
</dbReference>
<keyword evidence="3" id="KW-1185">Reference proteome</keyword>
<evidence type="ECO:0000259" key="1">
    <source>
        <dbReference type="Pfam" id="PF00561"/>
    </source>
</evidence>
<dbReference type="PRINTS" id="PR00412">
    <property type="entry name" value="EPOXHYDRLASE"/>
</dbReference>
<dbReference type="EMBL" id="JAUQYP010000001">
    <property type="protein sequence ID" value="MDO8106836.1"/>
    <property type="molecule type" value="Genomic_DNA"/>
</dbReference>
<dbReference type="PANTHER" id="PTHR43194:SF2">
    <property type="entry name" value="PEROXISOMAL MEMBRANE PROTEIN LPX1"/>
    <property type="match status" value="1"/>
</dbReference>
<dbReference type="InterPro" id="IPR029058">
    <property type="entry name" value="AB_hydrolase_fold"/>
</dbReference>
<name>A0ABT9D8Q3_9CELL</name>
<dbReference type="Gene3D" id="3.40.50.1820">
    <property type="entry name" value="alpha/beta hydrolase"/>
    <property type="match status" value="1"/>
</dbReference>